<protein>
    <recommendedName>
        <fullName evidence="1">Phosphatidylglycerol lysyltransferase C-terminal domain-containing protein</fullName>
    </recommendedName>
</protein>
<reference evidence="2 3" key="1">
    <citation type="submission" date="2018-07" db="EMBL/GenBank/DDBJ databases">
        <title>Genomic Encyclopedia of Type Strains, Phase IV (KMG-IV): sequencing the most valuable type-strain genomes for metagenomic binning, comparative biology and taxonomic classification.</title>
        <authorList>
            <person name="Goeker M."/>
        </authorList>
    </citation>
    <scope>NUCLEOTIDE SEQUENCE [LARGE SCALE GENOMIC DNA]</scope>
    <source>
        <strain evidence="2 3">DSM 27016</strain>
    </source>
</reference>
<keyword evidence="3" id="KW-1185">Reference proteome</keyword>
<organism evidence="2 3">
    <name type="scientific">Anaerobacterium chartisolvens</name>
    <dbReference type="NCBI Taxonomy" id="1297424"/>
    <lineage>
        <taxon>Bacteria</taxon>
        <taxon>Bacillati</taxon>
        <taxon>Bacillota</taxon>
        <taxon>Clostridia</taxon>
        <taxon>Eubacteriales</taxon>
        <taxon>Oscillospiraceae</taxon>
        <taxon>Anaerobacterium</taxon>
    </lineage>
</organism>
<gene>
    <name evidence="2" type="ORF">DFR58_11863</name>
</gene>
<dbReference type="InterPro" id="IPR016181">
    <property type="entry name" value="Acyl_CoA_acyltransferase"/>
</dbReference>
<evidence type="ECO:0000313" key="3">
    <source>
        <dbReference type="Proteomes" id="UP000253034"/>
    </source>
</evidence>
<dbReference type="OrthoDB" id="9765580at2"/>
<dbReference type="PIRSF" id="PIRSF018688">
    <property type="entry name" value="UCP018688"/>
    <property type="match status" value="1"/>
</dbReference>
<evidence type="ECO:0000313" key="2">
    <source>
        <dbReference type="EMBL" id="RCX13245.1"/>
    </source>
</evidence>
<dbReference type="InterPro" id="IPR024320">
    <property type="entry name" value="LPG_synthase_C"/>
</dbReference>
<dbReference type="PANTHER" id="PTHR41373">
    <property type="entry name" value="DUF2156 DOMAIN-CONTAINING PROTEIN"/>
    <property type="match status" value="1"/>
</dbReference>
<dbReference type="Gene3D" id="3.40.630.30">
    <property type="match status" value="1"/>
</dbReference>
<dbReference type="SUPFAM" id="SSF55729">
    <property type="entry name" value="Acyl-CoA N-acyltransferases (Nat)"/>
    <property type="match status" value="2"/>
</dbReference>
<feature type="domain" description="Phosphatidylglycerol lysyltransferase C-terminal" evidence="1">
    <location>
        <begin position="26"/>
        <end position="291"/>
    </location>
</feature>
<dbReference type="InterPro" id="IPR016732">
    <property type="entry name" value="UCP018688"/>
</dbReference>
<sequence length="299" mass="35337">MLDFREISIEDKELFDRFLAMTAPPASEFTFTNFFMWRNFYKFRYAVIEELLCIVAVPEQKPPFCFPPLGRIEAGNFESAVHILNKYFEGNDWKLRFERVWEGIEDRFAGLNSFKVKLAYDRDNSDYVYTRESLTSLKGKRYDGKRNHINRFKREYSYRYVPIDEGLIDECRRIMDIWCAERDCGEHRGYYCEKLANEELLSNFTRLGCKGALLEVNDCYEGFTVGEMLNTDTAVVHIEKANAKIHGLYTMLNQQFCENEWHKANYINREQDLGIEGLRKAKLSYNPVFMVNKLTAIFE</sequence>
<dbReference type="AlphaFoldDB" id="A0A369AW07"/>
<comment type="caution">
    <text evidence="2">The sequence shown here is derived from an EMBL/GenBank/DDBJ whole genome shotgun (WGS) entry which is preliminary data.</text>
</comment>
<name>A0A369AW07_9FIRM</name>
<dbReference type="Pfam" id="PF09924">
    <property type="entry name" value="LPG_synthase_C"/>
    <property type="match status" value="1"/>
</dbReference>
<dbReference type="Proteomes" id="UP000253034">
    <property type="component" value="Unassembled WGS sequence"/>
</dbReference>
<proteinExistence type="predicted"/>
<evidence type="ECO:0000259" key="1">
    <source>
        <dbReference type="Pfam" id="PF09924"/>
    </source>
</evidence>
<accession>A0A369AW07</accession>
<dbReference type="RefSeq" id="WP_114298662.1">
    <property type="nucleotide sequence ID" value="NZ_QPJT01000018.1"/>
</dbReference>
<dbReference type="PANTHER" id="PTHR41373:SF1">
    <property type="entry name" value="PHOSPHATIDYLGLYCEROL LYSYLTRANSFERASE C-TERMINAL DOMAIN-CONTAINING PROTEIN"/>
    <property type="match status" value="1"/>
</dbReference>
<dbReference type="EMBL" id="QPJT01000018">
    <property type="protein sequence ID" value="RCX13245.1"/>
    <property type="molecule type" value="Genomic_DNA"/>
</dbReference>